<dbReference type="InterPro" id="IPR000086">
    <property type="entry name" value="NUDIX_hydrolase_dom"/>
</dbReference>
<protein>
    <submittedName>
        <fullName evidence="7">DNA mismatch repair protein MutT</fullName>
    </submittedName>
</protein>
<dbReference type="GO" id="GO:0042262">
    <property type="term" value="P:DNA protection"/>
    <property type="evidence" value="ECO:0007669"/>
    <property type="project" value="TreeGrafter"/>
</dbReference>
<dbReference type="CDD" id="cd04690">
    <property type="entry name" value="NUDIX_Hydrolase"/>
    <property type="match status" value="1"/>
</dbReference>
<keyword evidence="4" id="KW-0378">Hydrolase</keyword>
<dbReference type="RefSeq" id="WP_182497808.1">
    <property type="nucleotide sequence ID" value="NZ_BMKM01000001.1"/>
</dbReference>
<evidence type="ECO:0000256" key="2">
    <source>
        <dbReference type="ARBA" id="ARBA00005582"/>
    </source>
</evidence>
<sequence>MINKTIEKVALIHINNNCVLSTLSKSKNKLYFPGGKRENNESDIECLKREVFEELNVHILENTVEFFGTFEAQADGHAPGVLVKMLCYFSDFEGTLMASSEIESFEWIKYEDKNRTSAVDVLILEKLKKQGLIE</sequence>
<dbReference type="EMBL" id="BMKM01000001">
    <property type="protein sequence ID" value="GGE11116.1"/>
    <property type="molecule type" value="Genomic_DNA"/>
</dbReference>
<keyword evidence="3" id="KW-0479">Metal-binding</keyword>
<dbReference type="InterPro" id="IPR015797">
    <property type="entry name" value="NUDIX_hydrolase-like_dom_sf"/>
</dbReference>
<dbReference type="PROSITE" id="PS51462">
    <property type="entry name" value="NUDIX"/>
    <property type="match status" value="1"/>
</dbReference>
<dbReference type="Pfam" id="PF00293">
    <property type="entry name" value="NUDIX"/>
    <property type="match status" value="1"/>
</dbReference>
<dbReference type="GO" id="GO:0008413">
    <property type="term" value="F:8-oxo-7,8-dihydroguanosine triphosphate pyrophosphatase activity"/>
    <property type="evidence" value="ECO:0007669"/>
    <property type="project" value="TreeGrafter"/>
</dbReference>
<name>A0A8H9FZ25_9SPHI</name>
<dbReference type="SUPFAM" id="SSF55811">
    <property type="entry name" value="Nudix"/>
    <property type="match status" value="1"/>
</dbReference>
<dbReference type="InterPro" id="IPR020084">
    <property type="entry name" value="NUDIX_hydrolase_CS"/>
</dbReference>
<evidence type="ECO:0000256" key="4">
    <source>
        <dbReference type="ARBA" id="ARBA00022801"/>
    </source>
</evidence>
<accession>A0A8H9FZ25</accession>
<dbReference type="Proteomes" id="UP000614460">
    <property type="component" value="Unassembled WGS sequence"/>
</dbReference>
<dbReference type="PANTHER" id="PTHR43758:SF2">
    <property type="entry name" value="OXIDIZED PURINE NUCLEOSIDE TRIPHOSPHATE HYDROLASE"/>
    <property type="match status" value="1"/>
</dbReference>
<keyword evidence="5" id="KW-0460">Magnesium</keyword>
<comment type="similarity">
    <text evidence="2">Belongs to the Nudix hydrolase family.</text>
</comment>
<evidence type="ECO:0000256" key="3">
    <source>
        <dbReference type="ARBA" id="ARBA00022723"/>
    </source>
</evidence>
<evidence type="ECO:0000256" key="1">
    <source>
        <dbReference type="ARBA" id="ARBA00001946"/>
    </source>
</evidence>
<evidence type="ECO:0000259" key="6">
    <source>
        <dbReference type="PROSITE" id="PS51462"/>
    </source>
</evidence>
<dbReference type="GO" id="GO:0005737">
    <property type="term" value="C:cytoplasm"/>
    <property type="evidence" value="ECO:0007669"/>
    <property type="project" value="TreeGrafter"/>
</dbReference>
<feature type="domain" description="Nudix hydrolase" evidence="6">
    <location>
        <begin position="1"/>
        <end position="129"/>
    </location>
</feature>
<dbReference type="AlphaFoldDB" id="A0A8H9FZ25"/>
<comment type="cofactor">
    <cofactor evidence="1">
        <name>Mg(2+)</name>
        <dbReference type="ChEBI" id="CHEBI:18420"/>
    </cofactor>
</comment>
<dbReference type="PROSITE" id="PS00893">
    <property type="entry name" value="NUDIX_BOX"/>
    <property type="match status" value="1"/>
</dbReference>
<comment type="caution">
    <text evidence="7">The sequence shown here is derived from an EMBL/GenBank/DDBJ whole genome shotgun (WGS) entry which is preliminary data.</text>
</comment>
<evidence type="ECO:0000256" key="5">
    <source>
        <dbReference type="ARBA" id="ARBA00022842"/>
    </source>
</evidence>
<dbReference type="GO" id="GO:0046872">
    <property type="term" value="F:metal ion binding"/>
    <property type="evidence" value="ECO:0007669"/>
    <property type="project" value="UniProtKB-KW"/>
</dbReference>
<evidence type="ECO:0000313" key="7">
    <source>
        <dbReference type="EMBL" id="GGE11116.1"/>
    </source>
</evidence>
<gene>
    <name evidence="7" type="ORF">GCM10011516_06080</name>
</gene>
<reference evidence="7" key="2">
    <citation type="submission" date="2020-09" db="EMBL/GenBank/DDBJ databases">
        <authorList>
            <person name="Sun Q."/>
            <person name="Zhou Y."/>
        </authorList>
    </citation>
    <scope>NUCLEOTIDE SEQUENCE</scope>
    <source>
        <strain evidence="7">CGMCC 1.15966</strain>
    </source>
</reference>
<dbReference type="Gene3D" id="3.90.79.10">
    <property type="entry name" value="Nucleoside Triphosphate Pyrophosphohydrolase"/>
    <property type="match status" value="1"/>
</dbReference>
<organism evidence="7 8">
    <name type="scientific">Sphingobacterium cellulitidis</name>
    <dbReference type="NCBI Taxonomy" id="1768011"/>
    <lineage>
        <taxon>Bacteria</taxon>
        <taxon>Pseudomonadati</taxon>
        <taxon>Bacteroidota</taxon>
        <taxon>Sphingobacteriia</taxon>
        <taxon>Sphingobacteriales</taxon>
        <taxon>Sphingobacteriaceae</taxon>
        <taxon>Sphingobacterium</taxon>
    </lineage>
</organism>
<dbReference type="PANTHER" id="PTHR43758">
    <property type="entry name" value="7,8-DIHYDRO-8-OXOGUANINE TRIPHOSPHATASE"/>
    <property type="match status" value="1"/>
</dbReference>
<proteinExistence type="inferred from homology"/>
<keyword evidence="8" id="KW-1185">Reference proteome</keyword>
<evidence type="ECO:0000313" key="8">
    <source>
        <dbReference type="Proteomes" id="UP000614460"/>
    </source>
</evidence>
<reference evidence="7" key="1">
    <citation type="journal article" date="2014" name="Int. J. Syst. Evol. Microbiol.">
        <title>Complete genome sequence of Corynebacterium casei LMG S-19264T (=DSM 44701T), isolated from a smear-ripened cheese.</title>
        <authorList>
            <consortium name="US DOE Joint Genome Institute (JGI-PGF)"/>
            <person name="Walter F."/>
            <person name="Albersmeier A."/>
            <person name="Kalinowski J."/>
            <person name="Ruckert C."/>
        </authorList>
    </citation>
    <scope>NUCLEOTIDE SEQUENCE</scope>
    <source>
        <strain evidence="7">CGMCC 1.15966</strain>
    </source>
</reference>